<name>A0ABN9S2D7_9DINO</name>
<evidence type="ECO:0000313" key="3">
    <source>
        <dbReference type="Proteomes" id="UP001189429"/>
    </source>
</evidence>
<comment type="caution">
    <text evidence="2">The sequence shown here is derived from an EMBL/GenBank/DDBJ whole genome shotgun (WGS) entry which is preliminary data.</text>
</comment>
<dbReference type="Proteomes" id="UP001189429">
    <property type="component" value="Unassembled WGS sequence"/>
</dbReference>
<sequence>IETMRVSGHVEVAEGFGLALDAGLRSAELLSLLVGDAMFTDGADGRPLVAFRFGVIGRGEGAKTGAGQGALIDRQHVAQMALRRTPRQMQRRGRRASDESAMKRAKSRAHVAAGEAAPADILENGAELLRAGRRPEQ</sequence>
<gene>
    <name evidence="2" type="ORF">PCOR1329_LOCUS25289</name>
</gene>
<reference evidence="2" key="1">
    <citation type="submission" date="2023-10" db="EMBL/GenBank/DDBJ databases">
        <authorList>
            <person name="Chen Y."/>
            <person name="Shah S."/>
            <person name="Dougan E. K."/>
            <person name="Thang M."/>
            <person name="Chan C."/>
        </authorList>
    </citation>
    <scope>NUCLEOTIDE SEQUENCE [LARGE SCALE GENOMIC DNA]</scope>
</reference>
<accession>A0ABN9S2D7</accession>
<feature type="region of interest" description="Disordered" evidence="1">
    <location>
        <begin position="84"/>
        <end position="118"/>
    </location>
</feature>
<organism evidence="2 3">
    <name type="scientific">Prorocentrum cordatum</name>
    <dbReference type="NCBI Taxonomy" id="2364126"/>
    <lineage>
        <taxon>Eukaryota</taxon>
        <taxon>Sar</taxon>
        <taxon>Alveolata</taxon>
        <taxon>Dinophyceae</taxon>
        <taxon>Prorocentrales</taxon>
        <taxon>Prorocentraceae</taxon>
        <taxon>Prorocentrum</taxon>
    </lineage>
</organism>
<feature type="non-terminal residue" evidence="2">
    <location>
        <position position="137"/>
    </location>
</feature>
<keyword evidence="3" id="KW-1185">Reference proteome</keyword>
<dbReference type="EMBL" id="CAUYUJ010008824">
    <property type="protein sequence ID" value="CAK0825052.1"/>
    <property type="molecule type" value="Genomic_DNA"/>
</dbReference>
<evidence type="ECO:0000313" key="2">
    <source>
        <dbReference type="EMBL" id="CAK0825052.1"/>
    </source>
</evidence>
<protein>
    <submittedName>
        <fullName evidence="2">Uncharacterized protein</fullName>
    </submittedName>
</protein>
<evidence type="ECO:0000256" key="1">
    <source>
        <dbReference type="SAM" id="MobiDB-lite"/>
    </source>
</evidence>
<feature type="non-terminal residue" evidence="2">
    <location>
        <position position="1"/>
    </location>
</feature>
<proteinExistence type="predicted"/>
<feature type="compositionally biased region" description="Basic residues" evidence="1">
    <location>
        <begin position="84"/>
        <end position="94"/>
    </location>
</feature>